<feature type="repeat" description="TPR" evidence="1">
    <location>
        <begin position="786"/>
        <end position="819"/>
    </location>
</feature>
<evidence type="ECO:0000256" key="2">
    <source>
        <dbReference type="SAM" id="Coils"/>
    </source>
</evidence>
<sequence length="870" mass="101781">MKGLSRNTRILLILLAVSIAVFFAIHLLEEKEIYELSKEMVKEGEKYYQKKEYKKAKLFFDRALKRYNDLIILKIIRKDEIQKLKERIENDPILQKVAKGFIYYNGKWVNEKQLEALMKEKRRLKQKIDIYLKTAKFFGSIEDIENNITIYQNAVKEIEKSPFNNDTEIKQLKGKLIGKIIFLSKEAAKKYKQQGNLEKAAYYYELVLKYTDQPSLKEKLFEIYMKNIDEYTAEGKYIKALETALKAKKLHINDSVVLPKIDYLLSKIDTEEILSRKIEDPYIYLALAKKSYDRFDILEAQRLVEKSLNLNPDNVEAVILYGKILFTTGEYEKAEKLVKEAISKYGENPEALLILGNIYLKKGDFKNAILYLQKVSNNKKVKDRLFEAYKKLGILKLKEGNLKEAKDYLSKALDIKDDPQVYFSLGEVYFSTKEFKKAEKSYMNALKIDPSLKKNVKNRLSIIYFELGKREKNKNKCSQAVNYFKKAITYGGENSKIILLIAECYEKIGNTEKALAYYGKLKNQRLKEKEAVLYLKLGEEAFKKKKYFTALKNFKRAISLDKTLEKKLKSNIVSSYVQIGKIYYSQGKYEKAIQYFLKATKIDQSQKEKLREYMFDTYLTLGKKYFNSGMYSTAFDYLKKAEKIKPDSKSLLSYLGEIYLVENNYKKAAQYFEKYISKYGKNPEIISRLATIYAKLGNLKKAKNYAEEILNSSKHSGLAYYIMGAYSLYYEKNTVNALQFFLKAENRGYKKGELYYYMGRIYYSKGNYLRAITYLTKAIEKGYRKENVYFLRAISYLKLKDYRKAINDLTAVIKLNPENAKAYYLRGKLYYEHGNYVKGEYRKAIEDLEKAASMGVKEAAALLDEARSKR</sequence>
<dbReference type="Pfam" id="PF12895">
    <property type="entry name" value="ANAPC3"/>
    <property type="match status" value="1"/>
</dbReference>
<proteinExistence type="predicted"/>
<feature type="repeat" description="TPR" evidence="1">
    <location>
        <begin position="419"/>
        <end position="452"/>
    </location>
</feature>
<dbReference type="Pfam" id="PF14559">
    <property type="entry name" value="TPR_19"/>
    <property type="match status" value="1"/>
</dbReference>
<keyword evidence="2" id="KW-0175">Coiled coil</keyword>
<dbReference type="PANTHER" id="PTHR12558:SF13">
    <property type="entry name" value="CELL DIVISION CYCLE PROTEIN 27 HOMOLOG"/>
    <property type="match status" value="1"/>
</dbReference>
<dbReference type="Pfam" id="PF13424">
    <property type="entry name" value="TPR_12"/>
    <property type="match status" value="1"/>
</dbReference>
<dbReference type="InterPro" id="IPR006597">
    <property type="entry name" value="Sel1-like"/>
</dbReference>
<feature type="repeat" description="TPR" evidence="1">
    <location>
        <begin position="531"/>
        <end position="564"/>
    </location>
</feature>
<dbReference type="Pfam" id="PF13181">
    <property type="entry name" value="TPR_8"/>
    <property type="match status" value="2"/>
</dbReference>
<feature type="repeat" description="TPR" evidence="1">
    <location>
        <begin position="573"/>
        <end position="606"/>
    </location>
</feature>
<dbReference type="PANTHER" id="PTHR12558">
    <property type="entry name" value="CELL DIVISION CYCLE 16,23,27"/>
    <property type="match status" value="1"/>
</dbReference>
<dbReference type="InterPro" id="IPR019734">
    <property type="entry name" value="TPR_rpt"/>
</dbReference>
<protein>
    <submittedName>
        <fullName evidence="3">Tetratricopeptide repeat protein</fullName>
    </submittedName>
</protein>
<comment type="caution">
    <text evidence="3">The sequence shown here is derived from an EMBL/GenBank/DDBJ whole genome shotgun (WGS) entry which is preliminary data.</text>
</comment>
<dbReference type="PROSITE" id="PS50293">
    <property type="entry name" value="TPR_REGION"/>
    <property type="match status" value="2"/>
</dbReference>
<dbReference type="Pfam" id="PF00515">
    <property type="entry name" value="TPR_1"/>
    <property type="match status" value="1"/>
</dbReference>
<dbReference type="SUPFAM" id="SSF48452">
    <property type="entry name" value="TPR-like"/>
    <property type="match status" value="3"/>
</dbReference>
<organism evidence="3 4">
    <name type="scientific">Persephonella atlantica</name>
    <dbReference type="NCBI Taxonomy" id="2699429"/>
    <lineage>
        <taxon>Bacteria</taxon>
        <taxon>Pseudomonadati</taxon>
        <taxon>Aquificota</taxon>
        <taxon>Aquificia</taxon>
        <taxon>Aquificales</taxon>
        <taxon>Hydrogenothermaceae</taxon>
        <taxon>Persephonella</taxon>
    </lineage>
</organism>
<feature type="repeat" description="TPR" evidence="1">
    <location>
        <begin position="615"/>
        <end position="648"/>
    </location>
</feature>
<dbReference type="PROSITE" id="PS50005">
    <property type="entry name" value="TPR"/>
    <property type="match status" value="8"/>
</dbReference>
<dbReference type="Pfam" id="PF13174">
    <property type="entry name" value="TPR_6"/>
    <property type="match status" value="1"/>
</dbReference>
<accession>A0ABS1GFY8</accession>
<dbReference type="Proteomes" id="UP000772812">
    <property type="component" value="Unassembled WGS sequence"/>
</dbReference>
<feature type="coiled-coil region" evidence="2">
    <location>
        <begin position="114"/>
        <end position="161"/>
    </location>
</feature>
<dbReference type="SMART" id="SM00671">
    <property type="entry name" value="SEL1"/>
    <property type="match status" value="6"/>
</dbReference>
<evidence type="ECO:0000313" key="3">
    <source>
        <dbReference type="EMBL" id="MBK3331837.1"/>
    </source>
</evidence>
<dbReference type="RefSeq" id="WP_200673238.1">
    <property type="nucleotide sequence ID" value="NZ_JAACYA010000001.1"/>
</dbReference>
<dbReference type="SMART" id="SM00028">
    <property type="entry name" value="TPR"/>
    <property type="match status" value="18"/>
</dbReference>
<dbReference type="InterPro" id="IPR011990">
    <property type="entry name" value="TPR-like_helical_dom_sf"/>
</dbReference>
<dbReference type="Gene3D" id="1.25.40.10">
    <property type="entry name" value="Tetratricopeptide repeat domain"/>
    <property type="match status" value="5"/>
</dbReference>
<evidence type="ECO:0000256" key="1">
    <source>
        <dbReference type="PROSITE-ProRule" id="PRU00339"/>
    </source>
</evidence>
<feature type="repeat" description="TPR" evidence="1">
    <location>
        <begin position="752"/>
        <end position="785"/>
    </location>
</feature>
<name>A0ABS1GFY8_9AQUI</name>
<gene>
    <name evidence="3" type="ORF">GWK41_01995</name>
</gene>
<dbReference type="SUPFAM" id="SSF81901">
    <property type="entry name" value="HCP-like"/>
    <property type="match status" value="1"/>
</dbReference>
<feature type="repeat" description="TPR" evidence="1">
    <location>
        <begin position="649"/>
        <end position="682"/>
    </location>
</feature>
<keyword evidence="1" id="KW-0802">TPR repeat</keyword>
<reference evidence="3 4" key="1">
    <citation type="journal article" date="2021" name="Syst. Appl. Microbiol.">
        <title>Persephonella atlantica sp. nov.: How to adapt to physico-chemical gradients in high temperature hydrothermal habitats.</title>
        <authorList>
            <person name="Francois D.X."/>
            <person name="Godfroy A."/>
            <person name="Mathien C."/>
            <person name="Aube J."/>
            <person name="Cathalot C."/>
            <person name="Lesongeur F."/>
            <person name="L'Haridon S."/>
            <person name="Philippon X."/>
            <person name="Roussel E.G."/>
        </authorList>
    </citation>
    <scope>NUCLEOTIDE SEQUENCE [LARGE SCALE GENOMIC DNA]</scope>
    <source>
        <strain evidence="3 4">MO1340</strain>
    </source>
</reference>
<dbReference type="EMBL" id="JAACYA010000001">
    <property type="protein sequence ID" value="MBK3331837.1"/>
    <property type="molecule type" value="Genomic_DNA"/>
</dbReference>
<feature type="repeat" description="TPR" evidence="1">
    <location>
        <begin position="349"/>
        <end position="382"/>
    </location>
</feature>
<dbReference type="Pfam" id="PF13432">
    <property type="entry name" value="TPR_16"/>
    <property type="match status" value="1"/>
</dbReference>
<keyword evidence="4" id="KW-1185">Reference proteome</keyword>
<evidence type="ECO:0000313" key="4">
    <source>
        <dbReference type="Proteomes" id="UP000772812"/>
    </source>
</evidence>